<dbReference type="EMBL" id="LKHV01000001">
    <property type="protein sequence ID" value="KRG19929.1"/>
    <property type="molecule type" value="Genomic_DNA"/>
</dbReference>
<reference evidence="10" key="2">
    <citation type="journal article" date="2016" name="Genome Announc.">
        <title>Draft Genome Sequences of Two Novel Amoeba-Resistant Intranuclear Bacteria, 'Candidatus Berkiella cookevillensis' and 'Candidatus Berkiella aquae'.</title>
        <authorList>
            <person name="Mehari Y.T."/>
            <person name="Arivett B.A."/>
            <person name="Farone A.L."/>
            <person name="Gunderson J.H."/>
            <person name="Farone M.B."/>
        </authorList>
    </citation>
    <scope>NUCLEOTIDE SEQUENCE</scope>
    <source>
        <strain evidence="10">CC99</strain>
    </source>
</reference>
<evidence type="ECO:0000256" key="2">
    <source>
        <dbReference type="ARBA" id="ARBA00022475"/>
    </source>
</evidence>
<comment type="function">
    <text evidence="8">Probably functions as a manganese efflux pump.</text>
</comment>
<keyword evidence="2 8" id="KW-1003">Cell membrane</keyword>
<protein>
    <recommendedName>
        <fullName evidence="8">Putative manganese efflux pump MntP</fullName>
    </recommendedName>
</protein>
<comment type="subcellular location">
    <subcellularLocation>
        <location evidence="8">Cell membrane</location>
        <topology evidence="8">Multi-pass membrane protein</topology>
    </subcellularLocation>
</comment>
<dbReference type="GO" id="GO:0005886">
    <property type="term" value="C:plasma membrane"/>
    <property type="evidence" value="ECO:0007669"/>
    <property type="project" value="UniProtKB-SubCell"/>
</dbReference>
<evidence type="ECO:0000256" key="7">
    <source>
        <dbReference type="ARBA" id="ARBA00023211"/>
    </source>
</evidence>
<dbReference type="PANTHER" id="PTHR35529">
    <property type="entry name" value="MANGANESE EFFLUX PUMP MNTP-RELATED"/>
    <property type="match status" value="1"/>
</dbReference>
<comment type="similarity">
    <text evidence="8">Belongs to the MntP (TC 9.B.29) family.</text>
</comment>
<feature type="transmembrane region" description="Helical" evidence="8">
    <location>
        <begin position="39"/>
        <end position="65"/>
    </location>
</feature>
<dbReference type="PANTHER" id="PTHR35529:SF1">
    <property type="entry name" value="MANGANESE EFFLUX PUMP MNTP-RELATED"/>
    <property type="match status" value="1"/>
</dbReference>
<comment type="caution">
    <text evidence="9">The sequence shown here is derived from an EMBL/GenBank/DDBJ whole genome shotgun (WGS) entry which is preliminary data.</text>
</comment>
<feature type="transmembrane region" description="Helical" evidence="8">
    <location>
        <begin position="71"/>
        <end position="90"/>
    </location>
</feature>
<keyword evidence="4 8" id="KW-1133">Transmembrane helix</keyword>
<dbReference type="Proteomes" id="UP000051494">
    <property type="component" value="Unassembled WGS sequence"/>
</dbReference>
<reference evidence="9" key="1">
    <citation type="submission" date="2015-09" db="EMBL/GenBank/DDBJ databases">
        <title>Draft Genome Sequences of Two Novel Amoeba-resistant Intranuclear Bacteria, Candidatus Berkiella cookevillensis and Candidatus Berkiella aquae.</title>
        <authorList>
            <person name="Mehari Y.T."/>
            <person name="Arivett B.A."/>
            <person name="Farone A.L."/>
            <person name="Gunderson J.H."/>
            <person name="Farone M.B."/>
        </authorList>
    </citation>
    <scope>NUCLEOTIDE SEQUENCE [LARGE SCALE GENOMIC DNA]</scope>
    <source>
        <strain evidence="9">CC99</strain>
    </source>
</reference>
<dbReference type="PATRIC" id="fig|1590042.3.peg.154"/>
<dbReference type="RefSeq" id="WP_057622635.1">
    <property type="nucleotide sequence ID" value="NZ_LKHV02000001.1"/>
</dbReference>
<dbReference type="EMBL" id="LKHV02000001">
    <property type="protein sequence ID" value="MCS5708491.1"/>
    <property type="molecule type" value="Genomic_DNA"/>
</dbReference>
<keyword evidence="7 8" id="KW-0464">Manganese</keyword>
<feature type="transmembrane region" description="Helical" evidence="8">
    <location>
        <begin position="130"/>
        <end position="150"/>
    </location>
</feature>
<evidence type="ECO:0000256" key="3">
    <source>
        <dbReference type="ARBA" id="ARBA00022692"/>
    </source>
</evidence>
<keyword evidence="11" id="KW-1185">Reference proteome</keyword>
<proteinExistence type="inferred from homology"/>
<evidence type="ECO:0000256" key="5">
    <source>
        <dbReference type="ARBA" id="ARBA00023065"/>
    </source>
</evidence>
<name>A0A0Q9YJM4_9GAMM</name>
<gene>
    <name evidence="8 9" type="primary">mntP</name>
    <name evidence="9" type="ORF">CC99x_00150</name>
    <name evidence="10" type="ORF">CC99x_006170</name>
</gene>
<dbReference type="GO" id="GO:0005384">
    <property type="term" value="F:manganese ion transmembrane transporter activity"/>
    <property type="evidence" value="ECO:0007669"/>
    <property type="project" value="UniProtKB-UniRule"/>
</dbReference>
<reference evidence="10" key="3">
    <citation type="submission" date="2021-06" db="EMBL/GenBank/DDBJ databases">
        <title>Genomic Description and Analysis of Intracellular Bacteria, Candidatus Berkiella cookevillensis and Candidatus Berkiella aquae.</title>
        <authorList>
            <person name="Kidane D.T."/>
            <person name="Mehari Y.T."/>
            <person name="Rice F.C."/>
            <person name="Arivett B.A."/>
            <person name="Farone A.L."/>
            <person name="Berk S.G."/>
            <person name="Farone M.B."/>
        </authorList>
    </citation>
    <scope>NUCLEOTIDE SEQUENCE</scope>
    <source>
        <strain evidence="10">CC99</strain>
    </source>
</reference>
<evidence type="ECO:0000313" key="10">
    <source>
        <dbReference type="EMBL" id="MCS5708491.1"/>
    </source>
</evidence>
<dbReference type="InterPro" id="IPR022929">
    <property type="entry name" value="Put_MntP"/>
</dbReference>
<keyword evidence="1 8" id="KW-0813">Transport</keyword>
<evidence type="ECO:0000256" key="1">
    <source>
        <dbReference type="ARBA" id="ARBA00022448"/>
    </source>
</evidence>
<keyword evidence="3 8" id="KW-0812">Transmembrane</keyword>
<dbReference type="InterPro" id="IPR003810">
    <property type="entry name" value="Mntp/YtaF"/>
</dbReference>
<dbReference type="HAMAP" id="MF_01521">
    <property type="entry name" value="MntP_pump"/>
    <property type="match status" value="1"/>
</dbReference>
<evidence type="ECO:0000256" key="4">
    <source>
        <dbReference type="ARBA" id="ARBA00022989"/>
    </source>
</evidence>
<accession>A0A0Q9YJM4</accession>
<evidence type="ECO:0000313" key="9">
    <source>
        <dbReference type="EMBL" id="KRG19929.1"/>
    </source>
</evidence>
<sequence length="188" mass="19941">MSIISNTIIAFSMSMDAFAVAIGKGISLHKPSLGYAMRIGLIFGIVETVSPIIGWSIGLMAGGFISSIDHWIAFTILSLIGAKMIYEGFHKTEIELKQEHKISVLILTAIGTSIDSMAVGATLALLEANIWLMASIIGTATFCMSTLGIMMGHYLGTKAGKIAEVLGGLSLILIGTKILFEHLNLPSV</sequence>
<evidence type="ECO:0000256" key="6">
    <source>
        <dbReference type="ARBA" id="ARBA00023136"/>
    </source>
</evidence>
<keyword evidence="5 8" id="KW-0406">Ion transport</keyword>
<feature type="transmembrane region" description="Helical" evidence="8">
    <location>
        <begin position="102"/>
        <end position="124"/>
    </location>
</feature>
<dbReference type="AlphaFoldDB" id="A0A0Q9YJM4"/>
<evidence type="ECO:0000256" key="8">
    <source>
        <dbReference type="HAMAP-Rule" id="MF_01521"/>
    </source>
</evidence>
<evidence type="ECO:0000313" key="11">
    <source>
        <dbReference type="Proteomes" id="UP000051494"/>
    </source>
</evidence>
<organism evidence="9">
    <name type="scientific">Candidatus Berkiella cookevillensis</name>
    <dbReference type="NCBI Taxonomy" id="437022"/>
    <lineage>
        <taxon>Bacteria</taxon>
        <taxon>Pseudomonadati</taxon>
        <taxon>Pseudomonadota</taxon>
        <taxon>Gammaproteobacteria</taxon>
        <taxon>Candidatus Berkiellales</taxon>
        <taxon>Candidatus Berkiellaceae</taxon>
        <taxon>Candidatus Berkiella</taxon>
    </lineage>
</organism>
<feature type="transmembrane region" description="Helical" evidence="8">
    <location>
        <begin position="6"/>
        <end position="27"/>
    </location>
</feature>
<dbReference type="Pfam" id="PF02659">
    <property type="entry name" value="Mntp"/>
    <property type="match status" value="1"/>
</dbReference>
<dbReference type="OrthoDB" id="9811590at2"/>
<dbReference type="STRING" id="437022.CC99x_00150"/>
<keyword evidence="6 8" id="KW-0472">Membrane</keyword>